<protein>
    <submittedName>
        <fullName evidence="1">Uncharacterized protein</fullName>
    </submittedName>
</protein>
<accession>A0ACC2XBX9</accession>
<proteinExistence type="predicted"/>
<keyword evidence="2" id="KW-1185">Reference proteome</keyword>
<dbReference type="EMBL" id="JASBWV010000017">
    <property type="protein sequence ID" value="KAJ9121333.1"/>
    <property type="molecule type" value="Genomic_DNA"/>
</dbReference>
<gene>
    <name evidence="1" type="ORF">QFC24_004669</name>
</gene>
<reference evidence="1" key="1">
    <citation type="submission" date="2023-04" db="EMBL/GenBank/DDBJ databases">
        <title>Draft Genome sequencing of Naganishia species isolated from polar environments using Oxford Nanopore Technology.</title>
        <authorList>
            <person name="Leo P."/>
            <person name="Venkateswaran K."/>
        </authorList>
    </citation>
    <scope>NUCLEOTIDE SEQUENCE</scope>
    <source>
        <strain evidence="1">DBVPG 5303</strain>
    </source>
</reference>
<name>A0ACC2XBX9_9TREE</name>
<dbReference type="Proteomes" id="UP001234202">
    <property type="component" value="Unassembled WGS sequence"/>
</dbReference>
<evidence type="ECO:0000313" key="1">
    <source>
        <dbReference type="EMBL" id="KAJ9121333.1"/>
    </source>
</evidence>
<organism evidence="1 2">
    <name type="scientific">Naganishia onofrii</name>
    <dbReference type="NCBI Taxonomy" id="1851511"/>
    <lineage>
        <taxon>Eukaryota</taxon>
        <taxon>Fungi</taxon>
        <taxon>Dikarya</taxon>
        <taxon>Basidiomycota</taxon>
        <taxon>Agaricomycotina</taxon>
        <taxon>Tremellomycetes</taxon>
        <taxon>Filobasidiales</taxon>
        <taxon>Filobasidiaceae</taxon>
        <taxon>Naganishia</taxon>
    </lineage>
</organism>
<sequence>MSKLIHLFKLSLLPLTLACAFSIILLSLPLLATPRGPGRAQRIGWQAWDVVKYPKVPSSSDTAGSGGSSGLLGTAEEEDDGFAPSLPLDTWDPLKRHTTGITQITAVGCMFPPWLYPSLCSPKTTKEDDMLLGRWVRVERDLNWKTGLWYLNVYYRRTRRFDAPLITDLLLLPESAAPPADVNLSQYVQAQGDFRDGVWPKRGKMRLWYKVREGYSEGKTRVGNVKSRRSGRTTVERKRSNWWQWDSASDDDEDADSNNDNDNPDETPEAASSEMQEIITELDVLYGEQQPFFGFQRVKNGPVLPKDPGGNGKVKESVDLVFRRGNPLPALAPAPRFHPNGTYKILQIADLHYSVSNGVCRDTPKNPCVGDVDTGKLIAEVLDAERPDLVVFSGDQLNGQGTSWDSKSVLAKFGKEVIERGIAWTAIFGNHDSEILEDRSYQMKLLQSLPYSLAEPGPPEAEGVGNYAIKIRSGDTSRIHLFTLYFLDSHSHQPRKLPWQWPDYDYIKPSQIEWFKKESQAIRPIERPFTPDGADDLGKIWTSRRRSRGGSVEGDAEEKASGKSRLKSEQQRQGKTTLAKPNAIMFFHIPLAQSYGPVDKDPVTGLALDVGTQLPGDGQGNSKSDAGMFDGLLQTFEVDEEVGVESGAGEGKDLRMPEVKVIGHGHSHNTDKCRRNHGIWACFGGGGSYSGYGDKDFERRFRIYQLTDYGETIETYKRTESGKIVDQMVLVGHSQNGDPEPDRSSEIDIYPPVDGTMAMQEPISLTILFPFINDMMEHVLPPSTPRSTIGRYSGLVESVFSIASFSCMYQYGRLSDTRGRKPVILCGLVGIAASLVMLGLSRSYWMVLLARTLSGCLCGNASVLRAALGEITTQDNESWIYPLWSIGWDLSILCGPLIGAALAQPADQYPGSWVAKVAFLKEFPFFLPCAVAAGMAILAFVLMFFFFEETLPATVNHQEGLDVAEGEETRSETSPLLSTKKAPVQPVKATMSARQLVGIPAVRNVLVSNFLLCFIALSFDAVFVLFTYSPVLLNGLALSHTAMALCFSLRGILSIFLSLFVLPVAQRKLGTSTLYRGFAGVWIACFAIPPVMNTLARRDLQGVMGGKSRWISEEGRLLRMWWLMGPLMVLYTMGDLAFPLNMLALNVAAPDQSVLGAINGISSSVAALARAMGPVTIG</sequence>
<evidence type="ECO:0000313" key="2">
    <source>
        <dbReference type="Proteomes" id="UP001234202"/>
    </source>
</evidence>
<comment type="caution">
    <text evidence="1">The sequence shown here is derived from an EMBL/GenBank/DDBJ whole genome shotgun (WGS) entry which is preliminary data.</text>
</comment>